<dbReference type="GO" id="GO:0009922">
    <property type="term" value="F:fatty acid elongase activity"/>
    <property type="evidence" value="ECO:0007669"/>
    <property type="project" value="InterPro"/>
</dbReference>
<keyword evidence="8 10" id="KW-0472">Membrane</keyword>
<feature type="transmembrane region" description="Helical" evidence="10">
    <location>
        <begin position="78"/>
        <end position="98"/>
    </location>
</feature>
<dbReference type="GO" id="GO:0034626">
    <property type="term" value="P:fatty acid elongation, polyunsaturated fatty acid"/>
    <property type="evidence" value="ECO:0007669"/>
    <property type="project" value="TreeGrafter"/>
</dbReference>
<keyword evidence="6 10" id="KW-1133">Transmembrane helix</keyword>
<dbReference type="GO" id="GO:0030148">
    <property type="term" value="P:sphingolipid biosynthetic process"/>
    <property type="evidence" value="ECO:0007669"/>
    <property type="project" value="TreeGrafter"/>
</dbReference>
<organism evidence="11 12">
    <name type="scientific">Blyttiomyces helicus</name>
    <dbReference type="NCBI Taxonomy" id="388810"/>
    <lineage>
        <taxon>Eukaryota</taxon>
        <taxon>Fungi</taxon>
        <taxon>Fungi incertae sedis</taxon>
        <taxon>Chytridiomycota</taxon>
        <taxon>Chytridiomycota incertae sedis</taxon>
        <taxon>Chytridiomycetes</taxon>
        <taxon>Chytridiomycetes incertae sedis</taxon>
        <taxon>Blyttiomyces</taxon>
    </lineage>
</organism>
<evidence type="ECO:0000313" key="11">
    <source>
        <dbReference type="EMBL" id="RKO93200.1"/>
    </source>
</evidence>
<evidence type="ECO:0000256" key="8">
    <source>
        <dbReference type="ARBA" id="ARBA00023136"/>
    </source>
</evidence>
<dbReference type="Pfam" id="PF01151">
    <property type="entry name" value="ELO"/>
    <property type="match status" value="1"/>
</dbReference>
<dbReference type="EC" id="2.3.1.-" evidence="10"/>
<reference evidence="12" key="1">
    <citation type="journal article" date="2018" name="Nat. Microbiol.">
        <title>Leveraging single-cell genomics to expand the fungal tree of life.</title>
        <authorList>
            <person name="Ahrendt S.R."/>
            <person name="Quandt C.A."/>
            <person name="Ciobanu D."/>
            <person name="Clum A."/>
            <person name="Salamov A."/>
            <person name="Andreopoulos B."/>
            <person name="Cheng J.F."/>
            <person name="Woyke T."/>
            <person name="Pelin A."/>
            <person name="Henrissat B."/>
            <person name="Reynolds N.K."/>
            <person name="Benny G.L."/>
            <person name="Smith M.E."/>
            <person name="James T.Y."/>
            <person name="Grigoriev I.V."/>
        </authorList>
    </citation>
    <scope>NUCLEOTIDE SEQUENCE [LARGE SCALE GENOMIC DNA]</scope>
</reference>
<accession>A0A4P9WPM0</accession>
<evidence type="ECO:0000256" key="9">
    <source>
        <dbReference type="ARBA" id="ARBA00023160"/>
    </source>
</evidence>
<dbReference type="GO" id="GO:0019367">
    <property type="term" value="P:fatty acid elongation, saturated fatty acid"/>
    <property type="evidence" value="ECO:0007669"/>
    <property type="project" value="TreeGrafter"/>
</dbReference>
<evidence type="ECO:0000256" key="6">
    <source>
        <dbReference type="ARBA" id="ARBA00022989"/>
    </source>
</evidence>
<dbReference type="GO" id="GO:0005789">
    <property type="term" value="C:endoplasmic reticulum membrane"/>
    <property type="evidence" value="ECO:0007669"/>
    <property type="project" value="TreeGrafter"/>
</dbReference>
<keyword evidence="5 10" id="KW-0276">Fatty acid metabolism</keyword>
<dbReference type="AlphaFoldDB" id="A0A4P9WPM0"/>
<feature type="transmembrane region" description="Helical" evidence="10">
    <location>
        <begin position="213"/>
        <end position="233"/>
    </location>
</feature>
<keyword evidence="9 10" id="KW-0275">Fatty acid biosynthesis</keyword>
<dbReference type="GO" id="GO:0042761">
    <property type="term" value="P:very long-chain fatty acid biosynthetic process"/>
    <property type="evidence" value="ECO:0007669"/>
    <property type="project" value="TreeGrafter"/>
</dbReference>
<dbReference type="GO" id="GO:0034625">
    <property type="term" value="P:fatty acid elongation, monounsaturated fatty acid"/>
    <property type="evidence" value="ECO:0007669"/>
    <property type="project" value="TreeGrafter"/>
</dbReference>
<dbReference type="EMBL" id="KZ994335">
    <property type="protein sequence ID" value="RKO93200.1"/>
    <property type="molecule type" value="Genomic_DNA"/>
</dbReference>
<dbReference type="InterPro" id="IPR002076">
    <property type="entry name" value="ELO_fam"/>
</dbReference>
<evidence type="ECO:0000313" key="12">
    <source>
        <dbReference type="Proteomes" id="UP000269721"/>
    </source>
</evidence>
<proteinExistence type="inferred from homology"/>
<dbReference type="Proteomes" id="UP000269721">
    <property type="component" value="Unassembled WGS sequence"/>
</dbReference>
<gene>
    <name evidence="11" type="ORF">BDK51DRAFT_21598</name>
</gene>
<evidence type="ECO:0000256" key="3">
    <source>
        <dbReference type="ARBA" id="ARBA00022679"/>
    </source>
</evidence>
<feature type="transmembrane region" description="Helical" evidence="10">
    <location>
        <begin position="286"/>
        <end position="306"/>
    </location>
</feature>
<protein>
    <recommendedName>
        <fullName evidence="10">Elongation of fatty acids protein</fullName>
        <ecNumber evidence="10">2.3.1.-</ecNumber>
    </recommendedName>
</protein>
<feature type="transmembrane region" description="Helical" evidence="10">
    <location>
        <begin position="110"/>
        <end position="131"/>
    </location>
</feature>
<evidence type="ECO:0000256" key="4">
    <source>
        <dbReference type="ARBA" id="ARBA00022692"/>
    </source>
</evidence>
<sequence>MEAVYQAATQAVSYPVEDIFLNIARRSGTILAPHLAPLQSLLSHQLRTTFPSFAVAAERWLRTTQNPLSAKLPLGNPFHVVLILGGYFAVVFFGKALMGGVAKPFKAKTLMMLHNLFLLTLSAYMCGSILVEARRAGYSLWGNSVDVSEGGIKMSKLAWLFYYSKIFEFVDTFIMVIKKNNRQISFLHIYHHASIFCVWYDPFFSSYTCPSYFSAALNSFIHVVMYGYYFFSAIGIKQVSFIKRYITAMQMTQFCAMMCQAIYNMYSAHLLRDDPAALARMYPPNLSTLLFFYMWTMLGLFANFFVQDARRAAKERREKALAGKEDKKRV</sequence>
<comment type="catalytic activity">
    <reaction evidence="10">
        <text>an acyl-CoA + malonyl-CoA + H(+) = a 3-oxoacyl-CoA + CO2 + CoA</text>
        <dbReference type="Rhea" id="RHEA:50252"/>
        <dbReference type="ChEBI" id="CHEBI:15378"/>
        <dbReference type="ChEBI" id="CHEBI:16526"/>
        <dbReference type="ChEBI" id="CHEBI:57287"/>
        <dbReference type="ChEBI" id="CHEBI:57384"/>
        <dbReference type="ChEBI" id="CHEBI:58342"/>
        <dbReference type="ChEBI" id="CHEBI:90726"/>
    </reaction>
    <physiologicalReaction direction="left-to-right" evidence="10">
        <dbReference type="Rhea" id="RHEA:50253"/>
    </physiologicalReaction>
</comment>
<name>A0A4P9WPM0_9FUNG</name>
<dbReference type="PANTHER" id="PTHR11157:SF126">
    <property type="entry name" value="ELONGATION OF VERY LONG CHAIN FATTY ACIDS PROTEIN"/>
    <property type="match status" value="1"/>
</dbReference>
<evidence type="ECO:0000256" key="1">
    <source>
        <dbReference type="ARBA" id="ARBA00004141"/>
    </source>
</evidence>
<comment type="subcellular location">
    <subcellularLocation>
        <location evidence="1">Membrane</location>
        <topology evidence="1">Multi-pass membrane protein</topology>
    </subcellularLocation>
</comment>
<keyword evidence="3 10" id="KW-0808">Transferase</keyword>
<feature type="transmembrane region" description="Helical" evidence="10">
    <location>
        <begin position="189"/>
        <end position="207"/>
    </location>
</feature>
<evidence type="ECO:0000256" key="10">
    <source>
        <dbReference type="RuleBase" id="RU361115"/>
    </source>
</evidence>
<evidence type="ECO:0000256" key="7">
    <source>
        <dbReference type="ARBA" id="ARBA00023098"/>
    </source>
</evidence>
<comment type="similarity">
    <text evidence="10">Belongs to the ELO family.</text>
</comment>
<keyword evidence="7 10" id="KW-0443">Lipid metabolism</keyword>
<dbReference type="OrthoDB" id="10259681at2759"/>
<evidence type="ECO:0000256" key="2">
    <source>
        <dbReference type="ARBA" id="ARBA00022516"/>
    </source>
</evidence>
<keyword evidence="2 10" id="KW-0444">Lipid biosynthesis</keyword>
<keyword evidence="4 10" id="KW-0812">Transmembrane</keyword>
<evidence type="ECO:0000256" key="5">
    <source>
        <dbReference type="ARBA" id="ARBA00022832"/>
    </source>
</evidence>
<dbReference type="PANTHER" id="PTHR11157">
    <property type="entry name" value="FATTY ACID ACYL TRANSFERASE-RELATED"/>
    <property type="match status" value="1"/>
</dbReference>
<keyword evidence="12" id="KW-1185">Reference proteome</keyword>
<feature type="transmembrane region" description="Helical" evidence="10">
    <location>
        <begin position="245"/>
        <end position="266"/>
    </location>
</feature>